<dbReference type="AlphaFoldDB" id="A0A7N0UCV5"/>
<evidence type="ECO:0000313" key="1">
    <source>
        <dbReference type="EnsemblPlants" id="Kaladp0059s0019.1.v1.1.CDS.1"/>
    </source>
</evidence>
<dbReference type="PANTHER" id="PTHR37807">
    <property type="entry name" value="OS07G0160300 PROTEIN"/>
    <property type="match status" value="1"/>
</dbReference>
<sequence>MEMGIRKPTTVTARPLMIISMKGHPGTGKSTLAHKLANLLSYPLIDKDDIKNSTYALQSHLPSHTLLNDMSYAAMWNVAATQLKLGLSVIVDAPLSRPEYFDKLAQVAEDSGARVAVVECRPRDWEEWRRRLERRGAEEGAVWHKPAKWEEIERLLDGYDGCYEYEVPGKVAKVVVDTTAPFSVDHIVDFILGNKDGGHLELPSI</sequence>
<protein>
    <recommendedName>
        <fullName evidence="3">P-loop containing nucleoside triphosphate hydrolase protein</fullName>
    </recommendedName>
</protein>
<dbReference type="SUPFAM" id="SSF52540">
    <property type="entry name" value="P-loop containing nucleoside triphosphate hydrolases"/>
    <property type="match status" value="1"/>
</dbReference>
<evidence type="ECO:0000313" key="2">
    <source>
        <dbReference type="Proteomes" id="UP000594263"/>
    </source>
</evidence>
<evidence type="ECO:0008006" key="3">
    <source>
        <dbReference type="Google" id="ProtNLM"/>
    </source>
</evidence>
<organism evidence="1 2">
    <name type="scientific">Kalanchoe fedtschenkoi</name>
    <name type="common">Lavender scallops</name>
    <name type="synonym">South American air plant</name>
    <dbReference type="NCBI Taxonomy" id="63787"/>
    <lineage>
        <taxon>Eukaryota</taxon>
        <taxon>Viridiplantae</taxon>
        <taxon>Streptophyta</taxon>
        <taxon>Embryophyta</taxon>
        <taxon>Tracheophyta</taxon>
        <taxon>Spermatophyta</taxon>
        <taxon>Magnoliopsida</taxon>
        <taxon>eudicotyledons</taxon>
        <taxon>Gunneridae</taxon>
        <taxon>Pentapetalae</taxon>
        <taxon>Saxifragales</taxon>
        <taxon>Crassulaceae</taxon>
        <taxon>Kalanchoe</taxon>
    </lineage>
</organism>
<dbReference type="Pfam" id="PF13671">
    <property type="entry name" value="AAA_33"/>
    <property type="match status" value="1"/>
</dbReference>
<keyword evidence="2" id="KW-1185">Reference proteome</keyword>
<dbReference type="OMA" id="HKPSTWQ"/>
<dbReference type="Gramene" id="Kaladp0059s0019.1.v1.1">
    <property type="protein sequence ID" value="Kaladp0059s0019.1.v1.1.CDS.1"/>
    <property type="gene ID" value="Kaladp0059s0019.v1.1"/>
</dbReference>
<dbReference type="Gene3D" id="3.40.50.300">
    <property type="entry name" value="P-loop containing nucleotide triphosphate hydrolases"/>
    <property type="match status" value="1"/>
</dbReference>
<dbReference type="PANTHER" id="PTHR37807:SF3">
    <property type="entry name" value="OS07G0160300 PROTEIN"/>
    <property type="match status" value="1"/>
</dbReference>
<dbReference type="EnsemblPlants" id="Kaladp0059s0019.1.v1.1">
    <property type="protein sequence ID" value="Kaladp0059s0019.1.v1.1.CDS.1"/>
    <property type="gene ID" value="Kaladp0059s0019.v1.1"/>
</dbReference>
<proteinExistence type="predicted"/>
<dbReference type="InterPro" id="IPR027417">
    <property type="entry name" value="P-loop_NTPase"/>
</dbReference>
<reference evidence="1" key="1">
    <citation type="submission" date="2021-01" db="UniProtKB">
        <authorList>
            <consortium name="EnsemblPlants"/>
        </authorList>
    </citation>
    <scope>IDENTIFICATION</scope>
</reference>
<dbReference type="Proteomes" id="UP000594263">
    <property type="component" value="Unplaced"/>
</dbReference>
<accession>A0A7N0UCV5</accession>
<name>A0A7N0UCV5_KALFE</name>